<feature type="transmembrane region" description="Helical" evidence="7">
    <location>
        <begin position="31"/>
        <end position="53"/>
    </location>
</feature>
<dbReference type="RefSeq" id="XP_013239349.1">
    <property type="nucleotide sequence ID" value="XM_013383895.1"/>
</dbReference>
<evidence type="ECO:0000256" key="2">
    <source>
        <dbReference type="ARBA" id="ARBA00007330"/>
    </source>
</evidence>
<feature type="domain" description="Alpha-glycerophosphate oxidase C-terminal" evidence="9">
    <location>
        <begin position="486"/>
        <end position="602"/>
    </location>
</feature>
<evidence type="ECO:0000256" key="1">
    <source>
        <dbReference type="ARBA" id="ARBA00001974"/>
    </source>
</evidence>
<name>A0A098VV07_9MICR</name>
<keyword evidence="5" id="KW-0274">FAD</keyword>
<dbReference type="FunFam" id="1.10.8.870:FF:000010">
    <property type="entry name" value="Glycerol-3-phosphate dehydrogenase"/>
    <property type="match status" value="1"/>
</dbReference>
<evidence type="ECO:0000313" key="11">
    <source>
        <dbReference type="Proteomes" id="UP000029725"/>
    </source>
</evidence>
<keyword evidence="7" id="KW-1133">Transmembrane helix</keyword>
<comment type="cofactor">
    <cofactor evidence="1">
        <name>FAD</name>
        <dbReference type="ChEBI" id="CHEBI:57692"/>
    </cofactor>
</comment>
<dbReference type="GO" id="GO:0005739">
    <property type="term" value="C:mitochondrion"/>
    <property type="evidence" value="ECO:0007669"/>
    <property type="project" value="TreeGrafter"/>
</dbReference>
<dbReference type="PRINTS" id="PR01001">
    <property type="entry name" value="FADG3PDH"/>
</dbReference>
<dbReference type="Gene3D" id="3.50.50.60">
    <property type="entry name" value="FAD/NAD(P)-binding domain"/>
    <property type="match status" value="1"/>
</dbReference>
<dbReference type="HOGENOM" id="CLU_015740_4_1_1"/>
<evidence type="ECO:0000256" key="6">
    <source>
        <dbReference type="ARBA" id="ARBA00023002"/>
    </source>
</evidence>
<comment type="similarity">
    <text evidence="2">Belongs to the FAD-dependent glycerol-3-phosphate dehydrogenase family.</text>
</comment>
<evidence type="ECO:0000259" key="8">
    <source>
        <dbReference type="Pfam" id="PF01266"/>
    </source>
</evidence>
<gene>
    <name evidence="10" type="ORF">DI09_125p30</name>
</gene>
<dbReference type="InterPro" id="IPR036188">
    <property type="entry name" value="FAD/NAD-bd_sf"/>
</dbReference>
<dbReference type="Gene3D" id="3.30.9.10">
    <property type="entry name" value="D-Amino Acid Oxidase, subunit A, domain 2"/>
    <property type="match status" value="1"/>
</dbReference>
<dbReference type="GeneID" id="25258201"/>
<dbReference type="VEuPathDB" id="MicrosporidiaDB:DI09_125p30"/>
<comment type="caution">
    <text evidence="10">The sequence shown here is derived from an EMBL/GenBank/DDBJ whole genome shotgun (WGS) entry which is preliminary data.</text>
</comment>
<dbReference type="InterPro" id="IPR000447">
    <property type="entry name" value="G3P_DH_FAD-dep"/>
</dbReference>
<dbReference type="GO" id="GO:0004368">
    <property type="term" value="F:glycerol-3-phosphate dehydrogenase (quinone) activity"/>
    <property type="evidence" value="ECO:0007669"/>
    <property type="project" value="UniProtKB-EC"/>
</dbReference>
<dbReference type="EC" id="1.1.5.3" evidence="3"/>
<dbReference type="AlphaFoldDB" id="A0A098VV07"/>
<dbReference type="Proteomes" id="UP000029725">
    <property type="component" value="Unassembled WGS sequence"/>
</dbReference>
<evidence type="ECO:0000256" key="3">
    <source>
        <dbReference type="ARBA" id="ARBA00013029"/>
    </source>
</evidence>
<dbReference type="EMBL" id="JMKJ01000028">
    <property type="protein sequence ID" value="KGG52913.1"/>
    <property type="molecule type" value="Genomic_DNA"/>
</dbReference>
<keyword evidence="11" id="KW-1185">Reference proteome</keyword>
<reference evidence="10 11" key="1">
    <citation type="submission" date="2014-04" db="EMBL/GenBank/DDBJ databases">
        <title>A new species of microsporidia sheds light on the evolution of extreme parasitism.</title>
        <authorList>
            <person name="Haag K.L."/>
            <person name="James T.Y."/>
            <person name="Larsson R."/>
            <person name="Schaer T.M."/>
            <person name="Refardt D."/>
            <person name="Pombert J.-F."/>
            <person name="Ebert D."/>
        </authorList>
    </citation>
    <scope>NUCLEOTIDE SEQUENCE [LARGE SCALE GENOMIC DNA]</scope>
    <source>
        <strain evidence="10 11">UGP3</strain>
        <tissue evidence="10">Spores</tissue>
    </source>
</reference>
<dbReference type="GO" id="GO:0006072">
    <property type="term" value="P:glycerol-3-phosphate metabolic process"/>
    <property type="evidence" value="ECO:0007669"/>
    <property type="project" value="InterPro"/>
</dbReference>
<proteinExistence type="inferred from homology"/>
<evidence type="ECO:0000256" key="4">
    <source>
        <dbReference type="ARBA" id="ARBA00022630"/>
    </source>
</evidence>
<accession>A0A098VV07</accession>
<dbReference type="SUPFAM" id="SSF54373">
    <property type="entry name" value="FAD-linked reductases, C-terminal domain"/>
    <property type="match status" value="1"/>
</dbReference>
<evidence type="ECO:0000256" key="7">
    <source>
        <dbReference type="SAM" id="Phobius"/>
    </source>
</evidence>
<dbReference type="Gene3D" id="1.10.8.870">
    <property type="entry name" value="Alpha-glycerophosphate oxidase, cap domain"/>
    <property type="match status" value="1"/>
</dbReference>
<dbReference type="InterPro" id="IPR038299">
    <property type="entry name" value="DAO_C_sf"/>
</dbReference>
<dbReference type="Pfam" id="PF16901">
    <property type="entry name" value="DAO_C"/>
    <property type="match status" value="1"/>
</dbReference>
<organism evidence="10 11">
    <name type="scientific">Mitosporidium daphniae</name>
    <dbReference type="NCBI Taxonomy" id="1485682"/>
    <lineage>
        <taxon>Eukaryota</taxon>
        <taxon>Fungi</taxon>
        <taxon>Fungi incertae sedis</taxon>
        <taxon>Microsporidia</taxon>
        <taxon>Mitosporidium</taxon>
    </lineage>
</organism>
<dbReference type="InterPro" id="IPR031656">
    <property type="entry name" value="DAO_C"/>
</dbReference>
<dbReference type="SUPFAM" id="SSF51905">
    <property type="entry name" value="FAD/NAD(P)-binding domain"/>
    <property type="match status" value="1"/>
</dbReference>
<keyword evidence="4" id="KW-0285">Flavoprotein</keyword>
<dbReference type="Pfam" id="PF01266">
    <property type="entry name" value="DAO"/>
    <property type="match status" value="1"/>
</dbReference>
<dbReference type="PANTHER" id="PTHR11985:SF15">
    <property type="entry name" value="GLYCEROL-3-PHOSPHATE DEHYDROGENASE, MITOCHONDRIAL"/>
    <property type="match status" value="1"/>
</dbReference>
<keyword evidence="6" id="KW-0560">Oxidoreductase</keyword>
<sequence length="622" mass="67787">MNSSAFSSFRNALRGTLSSFRRSSSRYNYPYAARVGIAATIVAVSGVGIATLLSKDADSGPFQVYADSKVQSIQRPSLTKWIPPTRESLLSDLKKTEVYDLLVIGGGATGVGCALEAASRGLKVALVEREDFASGTSSKSTKFVHGGVRYLEKAVMGLDWEQYKLVREALSERSTFLKIAPHLSHSMPILLPIYKWYLVPYFWAGSKAYDLIAGTQGVSTSYFMSRTKAIEAFPLIKQEGLAGAMVYYDGMHNDSRTNVSIALTAIAMGATAVNHVEVTSLTKNPESGKISGAIVRDSISGESFPIKAKGVINATGPYCDSIRMMDEPNIKAMVSPSSGVHIVLPSHYSPSKMGLLDPATSDGRVVFVLPWQGSVVAGTTDEPSNLSYDPIPAEKDIQFILNEVSHFLNPSVKIPREDVLAAWCGIRPLIKDPNSTTTQSLVRSHLVSESLSGLMTISGGKWTTFRNMAEETIIEAIKSFNTFSRATTALDLIHKYKLDGETADHLVQNYGDRAYMIVELDAKGTSDAAKGKRLPDYSRIVPDYPFLEAEIRYAARHEYAQTAVDILARRTRLAFLNSKAALESLPKIVSIMAAEAGWSTDRQAKETANAIKFLKSMGLQDQ</sequence>
<dbReference type="PANTHER" id="PTHR11985">
    <property type="entry name" value="GLYCEROL-3-PHOSPHATE DEHYDROGENASE"/>
    <property type="match status" value="1"/>
</dbReference>
<evidence type="ECO:0000313" key="10">
    <source>
        <dbReference type="EMBL" id="KGG52913.1"/>
    </source>
</evidence>
<keyword evidence="7" id="KW-0812">Transmembrane</keyword>
<feature type="domain" description="FAD dependent oxidoreductase" evidence="8">
    <location>
        <begin position="100"/>
        <end position="464"/>
    </location>
</feature>
<keyword evidence="7" id="KW-0472">Membrane</keyword>
<protein>
    <recommendedName>
        <fullName evidence="3">glycerol-3-phosphate dehydrogenase</fullName>
        <ecNumber evidence="3">1.1.5.3</ecNumber>
    </recommendedName>
</protein>
<dbReference type="OrthoDB" id="264015at2759"/>
<dbReference type="InterPro" id="IPR006076">
    <property type="entry name" value="FAD-dep_OxRdtase"/>
</dbReference>
<evidence type="ECO:0000259" key="9">
    <source>
        <dbReference type="Pfam" id="PF16901"/>
    </source>
</evidence>
<evidence type="ECO:0000256" key="5">
    <source>
        <dbReference type="ARBA" id="ARBA00022827"/>
    </source>
</evidence>